<proteinExistence type="predicted"/>
<reference evidence="3 4" key="1">
    <citation type="submission" date="2021-06" db="EMBL/GenBank/DDBJ databases">
        <title>Ecological speciation of a Streptomyces species isolated from different habitats and geographic origins.</title>
        <authorList>
            <person name="Wang J."/>
        </authorList>
    </citation>
    <scope>NUCLEOTIDE SEQUENCE [LARGE SCALE GENOMIC DNA]</scope>
    <source>
        <strain evidence="3 4">FXJ8.012</strain>
    </source>
</reference>
<dbReference type="InterPro" id="IPR036365">
    <property type="entry name" value="PGBD-like_sf"/>
</dbReference>
<sequence length="158" mass="16515">MRTALTRTFVGAATVFGIAAGSLAGATVSSAASEPAARPAAGTREVSVLAVTNLGLTVGRAKSWQCFLTRSGYEPWEHAGLLGTDSWKAAQRMFNARGFSGKSKLVVDGVVGPLTIKALQRFLNDFGFGLAVDGIAGKRTSAAFYEFNGVPMPNDPRC</sequence>
<dbReference type="EMBL" id="JAHSTP010000008">
    <property type="protein sequence ID" value="MBZ6153712.1"/>
    <property type="molecule type" value="Genomic_DNA"/>
</dbReference>
<feature type="domain" description="Peptidoglycan binding-like" evidence="2">
    <location>
        <begin position="85"/>
        <end position="143"/>
    </location>
</feature>
<evidence type="ECO:0000259" key="2">
    <source>
        <dbReference type="Pfam" id="PF01471"/>
    </source>
</evidence>
<organism evidence="3 4">
    <name type="scientific">Streptomyces olivaceus</name>
    <dbReference type="NCBI Taxonomy" id="47716"/>
    <lineage>
        <taxon>Bacteria</taxon>
        <taxon>Bacillati</taxon>
        <taxon>Actinomycetota</taxon>
        <taxon>Actinomycetes</taxon>
        <taxon>Kitasatosporales</taxon>
        <taxon>Streptomycetaceae</taxon>
        <taxon>Streptomyces</taxon>
    </lineage>
</organism>
<evidence type="ECO:0000256" key="1">
    <source>
        <dbReference type="SAM" id="SignalP"/>
    </source>
</evidence>
<name>A0ABS7W6W2_STROV</name>
<feature type="chain" id="PRO_5045644557" evidence="1">
    <location>
        <begin position="32"/>
        <end position="158"/>
    </location>
</feature>
<evidence type="ECO:0000313" key="3">
    <source>
        <dbReference type="EMBL" id="MBZ6153712.1"/>
    </source>
</evidence>
<keyword evidence="1" id="KW-0732">Signal</keyword>
<gene>
    <name evidence="3" type="ORF">KVH32_21515</name>
</gene>
<protein>
    <submittedName>
        <fullName evidence="3">Peptidoglycan-binding protein</fullName>
    </submittedName>
</protein>
<dbReference type="SUPFAM" id="SSF47090">
    <property type="entry name" value="PGBD-like"/>
    <property type="match status" value="1"/>
</dbReference>
<keyword evidence="4" id="KW-1185">Reference proteome</keyword>
<dbReference type="Proteomes" id="UP000758701">
    <property type="component" value="Unassembled WGS sequence"/>
</dbReference>
<dbReference type="Pfam" id="PF01471">
    <property type="entry name" value="PG_binding_1"/>
    <property type="match status" value="1"/>
</dbReference>
<comment type="caution">
    <text evidence="3">The sequence shown here is derived from an EMBL/GenBank/DDBJ whole genome shotgun (WGS) entry which is preliminary data.</text>
</comment>
<dbReference type="InterPro" id="IPR036366">
    <property type="entry name" value="PGBDSf"/>
</dbReference>
<dbReference type="Gene3D" id="1.10.101.10">
    <property type="entry name" value="PGBD-like superfamily/PGBD"/>
    <property type="match status" value="1"/>
</dbReference>
<dbReference type="RefSeq" id="WP_224309714.1">
    <property type="nucleotide sequence ID" value="NZ_JAHSTB010000009.1"/>
</dbReference>
<dbReference type="InterPro" id="IPR002477">
    <property type="entry name" value="Peptidoglycan-bd-like"/>
</dbReference>
<evidence type="ECO:0000313" key="4">
    <source>
        <dbReference type="Proteomes" id="UP000758701"/>
    </source>
</evidence>
<feature type="signal peptide" evidence="1">
    <location>
        <begin position="1"/>
        <end position="31"/>
    </location>
</feature>
<accession>A0ABS7W6W2</accession>